<dbReference type="NCBIfam" id="NF047509">
    <property type="entry name" value="Rv3131_FMN_oxido"/>
    <property type="match status" value="1"/>
</dbReference>
<organism evidence="1 2">
    <name type="scientific">Nocardia ignorata</name>
    <dbReference type="NCBI Taxonomy" id="145285"/>
    <lineage>
        <taxon>Bacteria</taxon>
        <taxon>Bacillati</taxon>
        <taxon>Actinomycetota</taxon>
        <taxon>Actinomycetes</taxon>
        <taxon>Mycobacteriales</taxon>
        <taxon>Nocardiaceae</taxon>
        <taxon>Nocardia</taxon>
    </lineage>
</organism>
<name>A0A4R6P439_NOCIG</name>
<reference evidence="1 2" key="1">
    <citation type="submission" date="2019-03" db="EMBL/GenBank/DDBJ databases">
        <title>Genomic Encyclopedia of Type Strains, Phase IV (KMG-IV): sequencing the most valuable type-strain genomes for metagenomic binning, comparative biology and taxonomic classification.</title>
        <authorList>
            <person name="Goeker M."/>
        </authorList>
    </citation>
    <scope>NUCLEOTIDE SEQUENCE [LARGE SCALE GENOMIC DNA]</scope>
    <source>
        <strain evidence="1 2">DSM 44496</strain>
    </source>
</reference>
<dbReference type="PANTHER" id="PTHR23026">
    <property type="entry name" value="NADPH NITROREDUCTASE"/>
    <property type="match status" value="1"/>
</dbReference>
<gene>
    <name evidence="1" type="ORF">DFR75_10738</name>
</gene>
<dbReference type="AlphaFoldDB" id="A0A4R6P439"/>
<keyword evidence="2" id="KW-1185">Reference proteome</keyword>
<evidence type="ECO:0000313" key="2">
    <source>
        <dbReference type="Proteomes" id="UP000295087"/>
    </source>
</evidence>
<dbReference type="RefSeq" id="WP_084476107.1">
    <property type="nucleotide sequence ID" value="NZ_SNXK01000007.1"/>
</dbReference>
<dbReference type="EMBL" id="SNXK01000007">
    <property type="protein sequence ID" value="TDP31813.1"/>
    <property type="molecule type" value="Genomic_DNA"/>
</dbReference>
<dbReference type="Proteomes" id="UP000295087">
    <property type="component" value="Unassembled WGS sequence"/>
</dbReference>
<evidence type="ECO:0008006" key="3">
    <source>
        <dbReference type="Google" id="ProtNLM"/>
    </source>
</evidence>
<comment type="caution">
    <text evidence="1">The sequence shown here is derived from an EMBL/GenBank/DDBJ whole genome shotgun (WGS) entry which is preliminary data.</text>
</comment>
<sequence>MRITRTPDLATVHAVYERAARAPSLHNSQPWRWRWDGARAALLVDRDRLLPATDSFNREGILGCGAMLHHGEVAWAAAGWDTRTARFPSPTVRGHIATIEPRDWCEPREADRELGAAIDRRYSDRMPMDPPPEWVTTPKILEFLGDRSHTRVTFLDGDGVDALRRISQLTWRLRRYDPKYGAELSWWTSGPERNSDGVPAAGLPAAPDRGRVPLGREFPAGSAASPDCVADDAAEVVVLSTESDSVEAVLDCGYALSAILLECTVHDLSTCTVSHVTELPSSRAKVTDLVGHSHPQVLVRIGSARTPAPPRSPRRSVDSVLDVEVRGGAPMIRS</sequence>
<dbReference type="PANTHER" id="PTHR23026:SF123">
    <property type="entry name" value="NAD(P)H NITROREDUCTASE RV3131-RELATED"/>
    <property type="match status" value="1"/>
</dbReference>
<dbReference type="GO" id="GO:0016491">
    <property type="term" value="F:oxidoreductase activity"/>
    <property type="evidence" value="ECO:0007669"/>
    <property type="project" value="InterPro"/>
</dbReference>
<proteinExistence type="predicted"/>
<dbReference type="Gene3D" id="3.40.109.10">
    <property type="entry name" value="NADH Oxidase"/>
    <property type="match status" value="1"/>
</dbReference>
<protein>
    <recommendedName>
        <fullName evidence="3">Nitroreductase family protein</fullName>
    </recommendedName>
</protein>
<dbReference type="InterPro" id="IPR050627">
    <property type="entry name" value="Nitroreductase/BluB"/>
</dbReference>
<dbReference type="InterPro" id="IPR000415">
    <property type="entry name" value="Nitroreductase-like"/>
</dbReference>
<accession>A0A4R6P439</accession>
<dbReference type="SUPFAM" id="SSF55469">
    <property type="entry name" value="FMN-dependent nitroreductase-like"/>
    <property type="match status" value="1"/>
</dbReference>
<evidence type="ECO:0000313" key="1">
    <source>
        <dbReference type="EMBL" id="TDP31813.1"/>
    </source>
</evidence>